<evidence type="ECO:0000256" key="5">
    <source>
        <dbReference type="ARBA" id="ARBA00022840"/>
    </source>
</evidence>
<reference evidence="13" key="1">
    <citation type="journal article" date="2012" name="Science">
        <title>Fermentation, hydrogen, and sulfur metabolism in multiple uncultivated bacterial phyla.</title>
        <authorList>
            <person name="Wrighton K.C."/>
            <person name="Thomas B.C."/>
            <person name="Sharon I."/>
            <person name="Miller C.S."/>
            <person name="Castelle C.J."/>
            <person name="VerBerkmoes N.C."/>
            <person name="Wilkins M.J."/>
            <person name="Hettich R.L."/>
            <person name="Lipton M.S."/>
            <person name="Williams K.H."/>
            <person name="Long P.E."/>
            <person name="Banfield J.F."/>
        </authorList>
    </citation>
    <scope>NUCLEOTIDE SEQUENCE [LARGE SCALE GENOMIC DNA]</scope>
</reference>
<evidence type="ECO:0000256" key="2">
    <source>
        <dbReference type="ARBA" id="ARBA00022490"/>
    </source>
</evidence>
<evidence type="ECO:0000313" key="13">
    <source>
        <dbReference type="EMBL" id="EKD66294.1"/>
    </source>
</evidence>
<dbReference type="CDD" id="cd00009">
    <property type="entry name" value="AAA"/>
    <property type="match status" value="1"/>
</dbReference>
<feature type="region of interest" description="Domain III, AAA+ region" evidence="8">
    <location>
        <begin position="126"/>
        <end position="342"/>
    </location>
</feature>
<dbReference type="EMBL" id="AMFJ01021638">
    <property type="protein sequence ID" value="EKD66294.1"/>
    <property type="molecule type" value="Genomic_DNA"/>
</dbReference>
<dbReference type="FunFam" id="3.40.50.300:FF:000668">
    <property type="entry name" value="Chromosomal replication initiator protein DnaA"/>
    <property type="match status" value="1"/>
</dbReference>
<dbReference type="InterPro" id="IPR013317">
    <property type="entry name" value="DnaA_dom"/>
</dbReference>
<keyword evidence="4 8" id="KW-0547">Nucleotide-binding</keyword>
<dbReference type="GO" id="GO:0005524">
    <property type="term" value="F:ATP binding"/>
    <property type="evidence" value="ECO:0007669"/>
    <property type="project" value="UniProtKB-UniRule"/>
</dbReference>
<evidence type="ECO:0000256" key="4">
    <source>
        <dbReference type="ARBA" id="ARBA00022741"/>
    </source>
</evidence>
<evidence type="ECO:0000256" key="3">
    <source>
        <dbReference type="ARBA" id="ARBA00022705"/>
    </source>
</evidence>
<dbReference type="GO" id="GO:0006275">
    <property type="term" value="P:regulation of DNA replication"/>
    <property type="evidence" value="ECO:0007669"/>
    <property type="project" value="UniProtKB-UniRule"/>
</dbReference>
<dbReference type="PANTHER" id="PTHR30050">
    <property type="entry name" value="CHROMOSOMAL REPLICATION INITIATOR PROTEIN DNAA"/>
    <property type="match status" value="1"/>
</dbReference>
<evidence type="ECO:0000256" key="8">
    <source>
        <dbReference type="HAMAP-Rule" id="MF_00377"/>
    </source>
</evidence>
<evidence type="ECO:0000256" key="9">
    <source>
        <dbReference type="NCBIfam" id="TIGR00362"/>
    </source>
</evidence>
<feature type="binding site" evidence="8">
    <location>
        <position position="172"/>
    </location>
    <ligand>
        <name>ATP</name>
        <dbReference type="ChEBI" id="CHEBI:30616"/>
    </ligand>
</feature>
<comment type="caution">
    <text evidence="13">The sequence shown here is derived from an EMBL/GenBank/DDBJ whole genome shotgun (WGS) entry which is preliminary data.</text>
</comment>
<name>K2BVM8_9BACT</name>
<dbReference type="PANTHER" id="PTHR30050:SF2">
    <property type="entry name" value="CHROMOSOMAL REPLICATION INITIATOR PROTEIN DNAA"/>
    <property type="match status" value="1"/>
</dbReference>
<dbReference type="AlphaFoldDB" id="K2BVM8"/>
<dbReference type="Gene3D" id="3.40.50.300">
    <property type="entry name" value="P-loop containing nucleotide triphosphate hydrolases"/>
    <property type="match status" value="1"/>
</dbReference>
<evidence type="ECO:0000256" key="7">
    <source>
        <dbReference type="ARBA" id="ARBA00023125"/>
    </source>
</evidence>
<feature type="region of interest" description="Domain I, interacts with DnaA modulators" evidence="8">
    <location>
        <begin position="1"/>
        <end position="114"/>
    </location>
</feature>
<dbReference type="SMART" id="SM00760">
    <property type="entry name" value="Bac_DnaA_C"/>
    <property type="match status" value="1"/>
</dbReference>
<dbReference type="Gene3D" id="1.10.8.60">
    <property type="match status" value="1"/>
</dbReference>
<dbReference type="NCBIfam" id="TIGR00362">
    <property type="entry name" value="DnaA"/>
    <property type="match status" value="1"/>
</dbReference>
<accession>K2BVM8</accession>
<keyword evidence="7 8" id="KW-0238">DNA-binding</keyword>
<dbReference type="Gene3D" id="3.30.300.180">
    <property type="match status" value="1"/>
</dbReference>
<proteinExistence type="inferred from homology"/>
<gene>
    <name evidence="8 13" type="primary">dnaA</name>
    <name evidence="13" type="ORF">ACD_49C00052G0006</name>
</gene>
<comment type="subunit">
    <text evidence="8">Oligomerizes as a right-handed, spiral filament on DNA at oriC.</text>
</comment>
<dbReference type="Pfam" id="PF00308">
    <property type="entry name" value="Bac_DnaA"/>
    <property type="match status" value="1"/>
</dbReference>
<dbReference type="GO" id="GO:0008289">
    <property type="term" value="F:lipid binding"/>
    <property type="evidence" value="ECO:0007669"/>
    <property type="project" value="UniProtKB-KW"/>
</dbReference>
<dbReference type="SUPFAM" id="SSF52540">
    <property type="entry name" value="P-loop containing nucleoside triphosphate hydrolases"/>
    <property type="match status" value="1"/>
</dbReference>
<protein>
    <recommendedName>
        <fullName evidence="8 9">Chromosomal replication initiator protein DnaA</fullName>
    </recommendedName>
</protein>
<evidence type="ECO:0000259" key="12">
    <source>
        <dbReference type="SMART" id="SM00760"/>
    </source>
</evidence>
<comment type="similarity">
    <text evidence="1 8 11">Belongs to the DnaA family.</text>
</comment>
<dbReference type="GO" id="GO:0003688">
    <property type="term" value="F:DNA replication origin binding"/>
    <property type="evidence" value="ECO:0007669"/>
    <property type="project" value="UniProtKB-UniRule"/>
</dbReference>
<dbReference type="CDD" id="cd06571">
    <property type="entry name" value="Bac_DnaA_C"/>
    <property type="match status" value="1"/>
</dbReference>
<feature type="region of interest" description="Domain IV, binds dsDNA" evidence="8">
    <location>
        <begin position="343"/>
        <end position="471"/>
    </location>
</feature>
<keyword evidence="5 8" id="KW-0067">ATP-binding</keyword>
<evidence type="ECO:0000256" key="11">
    <source>
        <dbReference type="RuleBase" id="RU004227"/>
    </source>
</evidence>
<dbReference type="SUPFAM" id="SSF48295">
    <property type="entry name" value="TrpR-like"/>
    <property type="match status" value="1"/>
</dbReference>
<dbReference type="Pfam" id="PF08299">
    <property type="entry name" value="Bac_DnaA_C"/>
    <property type="match status" value="1"/>
</dbReference>
<dbReference type="InterPro" id="IPR010921">
    <property type="entry name" value="Trp_repressor/repl_initiator"/>
</dbReference>
<dbReference type="InterPro" id="IPR013159">
    <property type="entry name" value="DnaA_C"/>
</dbReference>
<evidence type="ECO:0000256" key="1">
    <source>
        <dbReference type="ARBA" id="ARBA00006583"/>
    </source>
</evidence>
<dbReference type="GO" id="GO:0005737">
    <property type="term" value="C:cytoplasm"/>
    <property type="evidence" value="ECO:0007669"/>
    <property type="project" value="UniProtKB-SubCell"/>
</dbReference>
<dbReference type="GO" id="GO:0006270">
    <property type="term" value="P:DNA replication initiation"/>
    <property type="evidence" value="ECO:0007669"/>
    <property type="project" value="UniProtKB-UniRule"/>
</dbReference>
<dbReference type="HAMAP" id="MF_00377">
    <property type="entry name" value="DnaA_bact"/>
    <property type="match status" value="1"/>
</dbReference>
<dbReference type="InterPro" id="IPR020591">
    <property type="entry name" value="Chromosome_initiator_DnaA-like"/>
</dbReference>
<sequence length="471" mass="55315">MEKISELVILKNIIKEVAEKIRKQDFLTYFKKVSIIEISSDSINLGFVSSFAKDNISHKFRAEIEEAVLKVMPEIKKIKYSVDNNIDNPSNYKVIDCIKEYKEIFSKKKKEENEEINSSSWTEIKVVNDKYKFDNFIVGPSNQLPFAAAEAVSRKPGSAYNPLYIYWNVWLGKTHLLQATGNAIKTRFKNKKVIYTTADKFTTDYVTSIKKKTTDKLREKYRTIDVLIIDDVQFLTGKKQTQEELYNIFNVMYESNKQIILSGDRPARELSELEPRLRSRFEWWIIVDIGAPDYETRLAILQEKARARQFLLPQEVWEFIAYNTGSNVRELEWILNQIIAEYELHNTPPTIDNVATRMKSLCITDSILGNKKMKQKIKTYEELVEAVSNHFWIHKKDLLGEDRRKENMIPRQVAMYLLKNNMNYTFERIWNIFSGRNHSAVLYSCKKLESILKKNQNLFYEINVLRDKLGI</sequence>
<dbReference type="Gene3D" id="1.10.1750.10">
    <property type="match status" value="1"/>
</dbReference>
<dbReference type="InterPro" id="IPR027417">
    <property type="entry name" value="P-loop_NTPase"/>
</dbReference>
<comment type="function">
    <text evidence="8 10">Plays an essential role in the initiation and regulation of chromosomal replication. ATP-DnaA binds to the origin of replication (oriC) to initiate formation of the DNA replication initiation complex once per cell cycle. Binds the DnaA box (a 9 base pair repeat at the origin) and separates the double-stranded (ds)DNA. Forms a right-handed helical filament on oriC DNA; dsDNA binds to the exterior of the filament while single-stranded (ss)DNA is stabiized in the filament's interior. The ATP-DnaA-oriC complex binds and stabilizes one strand of the AT-rich DNA unwinding element (DUE), permitting loading of DNA polymerase. After initiation quickly degrades to an ADP-DnaA complex that is not apt for DNA replication. Binds acidic phospholipids.</text>
</comment>
<dbReference type="PRINTS" id="PR00051">
    <property type="entry name" value="DNAA"/>
</dbReference>
<keyword evidence="2 8" id="KW-0963">Cytoplasm</keyword>
<comment type="domain">
    <text evidence="8">Domain I is involved in oligomerization and binding regulators, domain II is flexibile and of varying length in different bacteria, domain III forms the AAA+ region, while domain IV binds dsDNA.</text>
</comment>
<dbReference type="GO" id="GO:0005886">
    <property type="term" value="C:plasma membrane"/>
    <property type="evidence" value="ECO:0007669"/>
    <property type="project" value="TreeGrafter"/>
</dbReference>
<comment type="caution">
    <text evidence="8">Lacks conserved residue(s) required for the propagation of feature annotation.</text>
</comment>
<feature type="binding site" evidence="8">
    <location>
        <position position="173"/>
    </location>
    <ligand>
        <name>ATP</name>
        <dbReference type="ChEBI" id="CHEBI:30616"/>
    </ligand>
</feature>
<feature type="binding site" evidence="8">
    <location>
        <position position="174"/>
    </location>
    <ligand>
        <name>ATP</name>
        <dbReference type="ChEBI" id="CHEBI:30616"/>
    </ligand>
</feature>
<dbReference type="InterPro" id="IPR001957">
    <property type="entry name" value="Chromosome_initiator_DnaA"/>
</dbReference>
<evidence type="ECO:0000256" key="10">
    <source>
        <dbReference type="RuleBase" id="RU000577"/>
    </source>
</evidence>
<keyword evidence="3 8" id="KW-0235">DNA replication</keyword>
<dbReference type="InterPro" id="IPR038454">
    <property type="entry name" value="DnaA_N_sf"/>
</dbReference>
<comment type="subcellular location">
    <subcellularLocation>
        <location evidence="8">Cytoplasm</location>
    </subcellularLocation>
</comment>
<feature type="domain" description="Chromosomal replication initiator DnaA C-terminal" evidence="12">
    <location>
        <begin position="379"/>
        <end position="448"/>
    </location>
</feature>
<keyword evidence="6 8" id="KW-0446">Lipid-binding</keyword>
<organism evidence="13">
    <name type="scientific">uncultured bacterium</name>
    <name type="common">gcode 4</name>
    <dbReference type="NCBI Taxonomy" id="1234023"/>
    <lineage>
        <taxon>Bacteria</taxon>
        <taxon>environmental samples</taxon>
    </lineage>
</organism>
<evidence type="ECO:0000256" key="6">
    <source>
        <dbReference type="ARBA" id="ARBA00023121"/>
    </source>
</evidence>